<feature type="signal peptide" evidence="1">
    <location>
        <begin position="1"/>
        <end position="21"/>
    </location>
</feature>
<accession>A0A363NUL6</accession>
<dbReference type="Proteomes" id="UP000250831">
    <property type="component" value="Unassembled WGS sequence"/>
</dbReference>
<reference evidence="2 3" key="1">
    <citation type="submission" date="2018-04" db="EMBL/GenBank/DDBJ databases">
        <title>Sphingobacterium sp. M46 Genome.</title>
        <authorList>
            <person name="Cheng J."/>
            <person name="Li Y."/>
        </authorList>
    </citation>
    <scope>NUCLEOTIDE SEQUENCE [LARGE SCALE GENOMIC DNA]</scope>
    <source>
        <strain evidence="2 3">M46</strain>
    </source>
</reference>
<dbReference type="PROSITE" id="PS51257">
    <property type="entry name" value="PROKAR_LIPOPROTEIN"/>
    <property type="match status" value="1"/>
</dbReference>
<dbReference type="OrthoDB" id="709266at2"/>
<evidence type="ECO:0000313" key="2">
    <source>
        <dbReference type="EMBL" id="PUV24341.1"/>
    </source>
</evidence>
<dbReference type="RefSeq" id="WP_108634269.1">
    <property type="nucleotide sequence ID" value="NZ_QCXX01000003.1"/>
</dbReference>
<keyword evidence="1" id="KW-0732">Signal</keyword>
<dbReference type="AlphaFoldDB" id="A0A363NUL6"/>
<dbReference type="EMBL" id="QCXX01000003">
    <property type="protein sequence ID" value="PUV24341.1"/>
    <property type="molecule type" value="Genomic_DNA"/>
</dbReference>
<comment type="caution">
    <text evidence="2">The sequence shown here is derived from an EMBL/GenBank/DDBJ whole genome shotgun (WGS) entry which is preliminary data.</text>
</comment>
<proteinExistence type="predicted"/>
<evidence type="ECO:0000313" key="3">
    <source>
        <dbReference type="Proteomes" id="UP000250831"/>
    </source>
</evidence>
<feature type="chain" id="PRO_5016882630" description="Lipoprotein" evidence="1">
    <location>
        <begin position="22"/>
        <end position="130"/>
    </location>
</feature>
<gene>
    <name evidence="2" type="ORF">DCO56_13430</name>
</gene>
<name>A0A363NUL6_9SPHI</name>
<sequence length="130" mass="14430">MKSFKLLVALVLCFITIVSCKKNETPDAGAATGISGSFIGRVQFQDNSLSVDRSNRLIRILPDGGNQSFKIEFFTGVPNITGVRFNKDNDSTWISNDTTGLKKVTIEGKSLKINYQLNSQRWIVDDGIRK</sequence>
<keyword evidence="3" id="KW-1185">Reference proteome</keyword>
<evidence type="ECO:0008006" key="4">
    <source>
        <dbReference type="Google" id="ProtNLM"/>
    </source>
</evidence>
<organism evidence="2 3">
    <name type="scientific">Sphingobacterium athyrii</name>
    <dbReference type="NCBI Taxonomy" id="2152717"/>
    <lineage>
        <taxon>Bacteria</taxon>
        <taxon>Pseudomonadati</taxon>
        <taxon>Bacteroidota</taxon>
        <taxon>Sphingobacteriia</taxon>
        <taxon>Sphingobacteriales</taxon>
        <taxon>Sphingobacteriaceae</taxon>
        <taxon>Sphingobacterium</taxon>
    </lineage>
</organism>
<evidence type="ECO:0000256" key="1">
    <source>
        <dbReference type="SAM" id="SignalP"/>
    </source>
</evidence>
<protein>
    <recommendedName>
        <fullName evidence="4">Lipoprotein</fullName>
    </recommendedName>
</protein>